<protein>
    <submittedName>
        <fullName evidence="1">Uncharacterized protein</fullName>
    </submittedName>
</protein>
<evidence type="ECO:0000313" key="1">
    <source>
        <dbReference type="EMBL" id="CAB4130842.1"/>
    </source>
</evidence>
<organism evidence="1">
    <name type="scientific">uncultured Caudovirales phage</name>
    <dbReference type="NCBI Taxonomy" id="2100421"/>
    <lineage>
        <taxon>Viruses</taxon>
        <taxon>Duplodnaviria</taxon>
        <taxon>Heunggongvirae</taxon>
        <taxon>Uroviricota</taxon>
        <taxon>Caudoviricetes</taxon>
        <taxon>Peduoviridae</taxon>
        <taxon>Maltschvirus</taxon>
        <taxon>Maltschvirus maltsch</taxon>
    </lineage>
</organism>
<gene>
    <name evidence="1" type="ORF">UFOVP133_24</name>
</gene>
<dbReference type="EMBL" id="LR796246">
    <property type="protein sequence ID" value="CAB4130842.1"/>
    <property type="molecule type" value="Genomic_DNA"/>
</dbReference>
<proteinExistence type="predicted"/>
<sequence length="97" mass="11238">MLYHAIYHPPTHQAVVRPADHGVSDNEWRHGCRVLAIYSPFLTKTSELVKDCGYYLVDNHEWSDHIASLDDPGLVTNNKFVSTRVVRDKWDSDRPIY</sequence>
<reference evidence="1" key="1">
    <citation type="submission" date="2020-04" db="EMBL/GenBank/DDBJ databases">
        <authorList>
            <person name="Chiriac C."/>
            <person name="Salcher M."/>
            <person name="Ghai R."/>
            <person name="Kavagutti S V."/>
        </authorList>
    </citation>
    <scope>NUCLEOTIDE SEQUENCE</scope>
</reference>
<accession>A0A6J5LBK4</accession>
<name>A0A6J5LBK4_9CAUD</name>